<sequence length="215" mass="23772">MRSQIRLKGGLNWHAELPDAAVHRIAEHIQRGCLVGRWENRTSTQEVRKDGHLETKESHTIIWTRSDFGVQYKRNWSWTSYVGTTTNSGEFGSGSFGQSIESEHRTANDAFVTDPNAVSSGSWSVDETANRLVLNGSGFVEPGGAVEDDDLLCHCSGGPQKSVKFDADLDVLRTEYTHTASSRLSVSHARDWSDPPGWCAAEPLRWMGTVRPEGA</sequence>
<protein>
    <submittedName>
        <fullName evidence="1">Uncharacterized protein</fullName>
    </submittedName>
</protein>
<dbReference type="AlphaFoldDB" id="A0A0G4HM43"/>
<accession>A0A0G4HM43</accession>
<proteinExistence type="predicted"/>
<name>A0A0G4HM43_9ALVE</name>
<evidence type="ECO:0000313" key="1">
    <source>
        <dbReference type="EMBL" id="CEM45188.1"/>
    </source>
</evidence>
<gene>
    <name evidence="1" type="ORF">Cvel_7429</name>
</gene>
<dbReference type="EMBL" id="CDMZ01003126">
    <property type="protein sequence ID" value="CEM45188.1"/>
    <property type="molecule type" value="Genomic_DNA"/>
</dbReference>
<reference evidence="1" key="1">
    <citation type="submission" date="2014-11" db="EMBL/GenBank/DDBJ databases">
        <authorList>
            <person name="Otto D Thomas"/>
            <person name="Naeem Raeece"/>
        </authorList>
    </citation>
    <scope>NUCLEOTIDE SEQUENCE</scope>
</reference>
<dbReference type="VEuPathDB" id="CryptoDB:Cvel_7429"/>
<organism evidence="1">
    <name type="scientific">Chromera velia CCMP2878</name>
    <dbReference type="NCBI Taxonomy" id="1169474"/>
    <lineage>
        <taxon>Eukaryota</taxon>
        <taxon>Sar</taxon>
        <taxon>Alveolata</taxon>
        <taxon>Colpodellida</taxon>
        <taxon>Chromeraceae</taxon>
        <taxon>Chromera</taxon>
    </lineage>
</organism>